<reference evidence="1 2" key="1">
    <citation type="journal article" date="2019" name="Gigascience">
        <title>Whole-genome sequence of the oriental lung fluke Paragonimus westermani.</title>
        <authorList>
            <person name="Oey H."/>
            <person name="Zakrzewski M."/>
            <person name="Narain K."/>
            <person name="Devi K.R."/>
            <person name="Agatsuma T."/>
            <person name="Nawaratna S."/>
            <person name="Gobert G.N."/>
            <person name="Jones M.K."/>
            <person name="Ragan M.A."/>
            <person name="McManus D.P."/>
            <person name="Krause L."/>
        </authorList>
    </citation>
    <scope>NUCLEOTIDE SEQUENCE [LARGE SCALE GENOMIC DNA]</scope>
    <source>
        <strain evidence="1 2">IND2009</strain>
    </source>
</reference>
<feature type="non-terminal residue" evidence="1">
    <location>
        <position position="299"/>
    </location>
</feature>
<name>A0A5J4NB60_9TREM</name>
<organism evidence="1 2">
    <name type="scientific">Paragonimus westermani</name>
    <dbReference type="NCBI Taxonomy" id="34504"/>
    <lineage>
        <taxon>Eukaryota</taxon>
        <taxon>Metazoa</taxon>
        <taxon>Spiralia</taxon>
        <taxon>Lophotrochozoa</taxon>
        <taxon>Platyhelminthes</taxon>
        <taxon>Trematoda</taxon>
        <taxon>Digenea</taxon>
        <taxon>Plagiorchiida</taxon>
        <taxon>Troglotremata</taxon>
        <taxon>Troglotrematidae</taxon>
        <taxon>Paragonimus</taxon>
    </lineage>
</organism>
<dbReference type="InterPro" id="IPR010989">
    <property type="entry name" value="SNARE"/>
</dbReference>
<keyword evidence="2" id="KW-1185">Reference proteome</keyword>
<dbReference type="Proteomes" id="UP000324629">
    <property type="component" value="Unassembled WGS sequence"/>
</dbReference>
<evidence type="ECO:0000313" key="2">
    <source>
        <dbReference type="Proteomes" id="UP000324629"/>
    </source>
</evidence>
<comment type="caution">
    <text evidence="1">The sequence shown here is derived from an EMBL/GenBank/DDBJ whole genome shotgun (WGS) entry which is preliminary data.</text>
</comment>
<dbReference type="GO" id="GO:0016192">
    <property type="term" value="P:vesicle-mediated transport"/>
    <property type="evidence" value="ECO:0007669"/>
    <property type="project" value="InterPro"/>
</dbReference>
<sequence>MEMAFASGNTGELFRLIRATGPRRPSISEAISETDGTLVYNKPRWLERWVEHIEGQFNWPPASTALPPQTCNVVPWSVDLELPPTETEVRNCIAAVKYNEAAGPDDLVPALFKEGVEALLETLTHLFQLVWTMETISRVEMSSAVDRTADFIQFVQLASRATSRLPSGETVPNRTSANLLANGTQISTSLFAPTLQPDHEDVPSLAVTLHTNRPTRSETRRNDRQALVQRSEFMQMAASIGRDLANTFGKLEKLNNLARRQSLFDDHSTEVQHLTYIVKEDMADLNHRIATLQSMSKSQ</sequence>
<gene>
    <name evidence="1" type="ORF">DEA37_0013559</name>
</gene>
<dbReference type="AlphaFoldDB" id="A0A5J4NB60"/>
<accession>A0A5J4NB60</accession>
<dbReference type="Gene3D" id="1.20.58.70">
    <property type="match status" value="1"/>
</dbReference>
<dbReference type="SUPFAM" id="SSF47661">
    <property type="entry name" value="t-snare proteins"/>
    <property type="match status" value="1"/>
</dbReference>
<dbReference type="EMBL" id="QNGE01004501">
    <property type="protein sequence ID" value="KAA3672836.1"/>
    <property type="molecule type" value="Genomic_DNA"/>
</dbReference>
<proteinExistence type="predicted"/>
<evidence type="ECO:0000313" key="1">
    <source>
        <dbReference type="EMBL" id="KAA3672836.1"/>
    </source>
</evidence>
<dbReference type="GO" id="GO:0016020">
    <property type="term" value="C:membrane"/>
    <property type="evidence" value="ECO:0007669"/>
    <property type="project" value="InterPro"/>
</dbReference>
<protein>
    <submittedName>
        <fullName evidence="1">Uncharacterized protein</fullName>
    </submittedName>
</protein>